<dbReference type="PROSITE" id="PS51634">
    <property type="entry name" value="CRC"/>
    <property type="match status" value="1"/>
</dbReference>
<evidence type="ECO:0000313" key="6">
    <source>
        <dbReference type="Proteomes" id="UP000515211"/>
    </source>
</evidence>
<keyword evidence="6" id="KW-1185">Reference proteome</keyword>
<evidence type="ECO:0000256" key="4">
    <source>
        <dbReference type="SAM" id="MobiDB-lite"/>
    </source>
</evidence>
<dbReference type="InterPro" id="IPR044522">
    <property type="entry name" value="TSO1-like"/>
</dbReference>
<dbReference type="GO" id="GO:0005634">
    <property type="term" value="C:nucleus"/>
    <property type="evidence" value="ECO:0007669"/>
    <property type="project" value="UniProtKB-SubCell"/>
</dbReference>
<dbReference type="SMART" id="SM01114">
    <property type="entry name" value="CXC"/>
    <property type="match status" value="2"/>
</dbReference>
<dbReference type="AlphaFoldDB" id="A0A6P4B6N5"/>
<dbReference type="InterPro" id="IPR033467">
    <property type="entry name" value="Tesmin/TSO1-like_CXC"/>
</dbReference>
<evidence type="ECO:0000256" key="3">
    <source>
        <dbReference type="ARBA" id="ARBA00023242"/>
    </source>
</evidence>
<dbReference type="Proteomes" id="UP000515211">
    <property type="component" value="Chromosome 8"/>
</dbReference>
<comment type="subcellular location">
    <subcellularLocation>
        <location evidence="1">Nucleus</location>
    </subcellularLocation>
</comment>
<dbReference type="PANTHER" id="PTHR46159">
    <property type="entry name" value="PROTEIN TESMIN/TSO1-LIKE CXC 2"/>
    <property type="match status" value="1"/>
</dbReference>
<dbReference type="KEGG" id="adu:107462985"/>
<comment type="similarity">
    <text evidence="2">Belongs to the lin-54 family.</text>
</comment>
<dbReference type="PANTHER" id="PTHR46159:SF6">
    <property type="entry name" value="OS12G0605300 PROTEIN"/>
    <property type="match status" value="1"/>
</dbReference>
<name>A0A6P4B6N5_ARADU</name>
<sequence length="360" mass="39986">MESCDKMNGGTADIVSGGGNKKGSDNGICCNCQKSQCLKLYCECLRAGNLCNNSCTCKACENNENNRDKVYEKKKEIELRDPEAFQSKIIIGGNEAARHRKGCNCRKSKCKNKHCACFSAGVGCSNQCKCDDCMNEYGIVNNQQVLVLTNDSNNNGSNNITVDNGSSQFQHLFADNDGCLQNMQNSESDMDRIFNEIEQADYYYYGQQTSLSSNSENGINNNNVNLPSNQQDSHVPAAAVCYNYNLYGNIIQNNVAAPNYHQHLTTPRQISPVEYNNTIDDLDLEGPPSSWFYGEPSSLPSFFTTDTTIQDSNQQYKPETLNYDDIFQQEALPISPTMNQSAQHLTNTQPPSHPNNNQLP</sequence>
<feature type="domain" description="CRC" evidence="5">
    <location>
        <begin position="26"/>
        <end position="138"/>
    </location>
</feature>
<reference evidence="6" key="1">
    <citation type="journal article" date="2016" name="Nat. Genet.">
        <title>The genome sequences of Arachis duranensis and Arachis ipaensis, the diploid ancestors of cultivated peanut.</title>
        <authorList>
            <person name="Bertioli D.J."/>
            <person name="Cannon S.B."/>
            <person name="Froenicke L."/>
            <person name="Huang G."/>
            <person name="Farmer A.D."/>
            <person name="Cannon E.K."/>
            <person name="Liu X."/>
            <person name="Gao D."/>
            <person name="Clevenger J."/>
            <person name="Dash S."/>
            <person name="Ren L."/>
            <person name="Moretzsohn M.C."/>
            <person name="Shirasawa K."/>
            <person name="Huang W."/>
            <person name="Vidigal B."/>
            <person name="Abernathy B."/>
            <person name="Chu Y."/>
            <person name="Niederhuth C.E."/>
            <person name="Umale P."/>
            <person name="Araujo A.C."/>
            <person name="Kozik A."/>
            <person name="Kim K.D."/>
            <person name="Burow M.D."/>
            <person name="Varshney R.K."/>
            <person name="Wang X."/>
            <person name="Zhang X."/>
            <person name="Barkley N."/>
            <person name="Guimaraes P.M."/>
            <person name="Isobe S."/>
            <person name="Guo B."/>
            <person name="Liao B."/>
            <person name="Stalker H.T."/>
            <person name="Schmitz R.J."/>
            <person name="Scheffler B.E."/>
            <person name="Leal-Bertioli S.C."/>
            <person name="Xun X."/>
            <person name="Jackson S.A."/>
            <person name="Michelmore R."/>
            <person name="Ozias-Akins P."/>
        </authorList>
    </citation>
    <scope>NUCLEOTIDE SEQUENCE [LARGE SCALE GENOMIC DNA]</scope>
    <source>
        <strain evidence="6">cv. V14167</strain>
    </source>
</reference>
<gene>
    <name evidence="7" type="primary">LOC107462985</name>
</gene>
<dbReference type="GeneID" id="107462985"/>
<feature type="region of interest" description="Disordered" evidence="4">
    <location>
        <begin position="339"/>
        <end position="360"/>
    </location>
</feature>
<dbReference type="GO" id="GO:0003700">
    <property type="term" value="F:DNA-binding transcription factor activity"/>
    <property type="evidence" value="ECO:0007669"/>
    <property type="project" value="InterPro"/>
</dbReference>
<protein>
    <submittedName>
        <fullName evidence="7">Uncharacterized protein LOC107462985</fullName>
    </submittedName>
</protein>
<evidence type="ECO:0000256" key="2">
    <source>
        <dbReference type="ARBA" id="ARBA00007267"/>
    </source>
</evidence>
<dbReference type="InterPro" id="IPR005172">
    <property type="entry name" value="CRC"/>
</dbReference>
<evidence type="ECO:0000256" key="1">
    <source>
        <dbReference type="ARBA" id="ARBA00004123"/>
    </source>
</evidence>
<evidence type="ECO:0000313" key="7">
    <source>
        <dbReference type="RefSeq" id="XP_015937159.1"/>
    </source>
</evidence>
<keyword evidence="3" id="KW-0539">Nucleus</keyword>
<reference evidence="7" key="2">
    <citation type="submission" date="2025-08" db="UniProtKB">
        <authorList>
            <consortium name="RefSeq"/>
        </authorList>
    </citation>
    <scope>IDENTIFICATION</scope>
    <source>
        <tissue evidence="7">Whole plant</tissue>
    </source>
</reference>
<dbReference type="Pfam" id="PF03638">
    <property type="entry name" value="TCR"/>
    <property type="match status" value="2"/>
</dbReference>
<accession>A0A6P4B6N5</accession>
<organism evidence="6 7">
    <name type="scientific">Arachis duranensis</name>
    <name type="common">Wild peanut</name>
    <dbReference type="NCBI Taxonomy" id="130453"/>
    <lineage>
        <taxon>Eukaryota</taxon>
        <taxon>Viridiplantae</taxon>
        <taxon>Streptophyta</taxon>
        <taxon>Embryophyta</taxon>
        <taxon>Tracheophyta</taxon>
        <taxon>Spermatophyta</taxon>
        <taxon>Magnoliopsida</taxon>
        <taxon>eudicotyledons</taxon>
        <taxon>Gunneridae</taxon>
        <taxon>Pentapetalae</taxon>
        <taxon>rosids</taxon>
        <taxon>fabids</taxon>
        <taxon>Fabales</taxon>
        <taxon>Fabaceae</taxon>
        <taxon>Papilionoideae</taxon>
        <taxon>50 kb inversion clade</taxon>
        <taxon>dalbergioids sensu lato</taxon>
        <taxon>Dalbergieae</taxon>
        <taxon>Pterocarpus clade</taxon>
        <taxon>Arachis</taxon>
    </lineage>
</organism>
<dbReference type="RefSeq" id="XP_015937159.1">
    <property type="nucleotide sequence ID" value="XM_016081673.3"/>
</dbReference>
<evidence type="ECO:0000259" key="5">
    <source>
        <dbReference type="PROSITE" id="PS51634"/>
    </source>
</evidence>
<proteinExistence type="inferred from homology"/>